<dbReference type="Pfam" id="PF14234">
    <property type="entry name" value="DUF4336"/>
    <property type="match status" value="2"/>
</dbReference>
<organism evidence="2 3">
    <name type="scientific">Chlamydomonas eustigma</name>
    <dbReference type="NCBI Taxonomy" id="1157962"/>
    <lineage>
        <taxon>Eukaryota</taxon>
        <taxon>Viridiplantae</taxon>
        <taxon>Chlorophyta</taxon>
        <taxon>core chlorophytes</taxon>
        <taxon>Chlorophyceae</taxon>
        <taxon>CS clade</taxon>
        <taxon>Chlamydomonadales</taxon>
        <taxon>Chlamydomonadaceae</taxon>
        <taxon>Chlamydomonas</taxon>
    </lineage>
</organism>
<dbReference type="PANTHER" id="PTHR33835">
    <property type="entry name" value="YALI0C07656P"/>
    <property type="match status" value="1"/>
</dbReference>
<dbReference type="PANTHER" id="PTHR33835:SF2">
    <property type="entry name" value="LYSINE-TRNA LIGASE"/>
    <property type="match status" value="1"/>
</dbReference>
<evidence type="ECO:0000256" key="1">
    <source>
        <dbReference type="SAM" id="MobiDB-lite"/>
    </source>
</evidence>
<gene>
    <name evidence="2" type="ORF">CEUSTIGMA_g5665.t1</name>
</gene>
<dbReference type="InterPro" id="IPR025638">
    <property type="entry name" value="DUF4336"/>
</dbReference>
<evidence type="ECO:0000313" key="3">
    <source>
        <dbReference type="Proteomes" id="UP000232323"/>
    </source>
</evidence>
<accession>A0A250X576</accession>
<dbReference type="EMBL" id="BEGY01000030">
    <property type="protein sequence ID" value="GAX78223.1"/>
    <property type="molecule type" value="Genomic_DNA"/>
</dbReference>
<name>A0A250X576_9CHLO</name>
<dbReference type="Proteomes" id="UP000232323">
    <property type="component" value="Unassembled WGS sequence"/>
</dbReference>
<evidence type="ECO:0008006" key="4">
    <source>
        <dbReference type="Google" id="ProtNLM"/>
    </source>
</evidence>
<protein>
    <recommendedName>
        <fullName evidence="4">DUF4336 domain-containing protein</fullName>
    </recommendedName>
</protein>
<proteinExistence type="predicted"/>
<dbReference type="AlphaFoldDB" id="A0A250X576"/>
<reference evidence="2 3" key="1">
    <citation type="submission" date="2017-08" db="EMBL/GenBank/DDBJ databases">
        <title>Acidophilic green algal genome provides insights into adaptation to an acidic environment.</title>
        <authorList>
            <person name="Hirooka S."/>
            <person name="Hirose Y."/>
            <person name="Kanesaki Y."/>
            <person name="Higuchi S."/>
            <person name="Fujiwara T."/>
            <person name="Onuma R."/>
            <person name="Era A."/>
            <person name="Ohbayashi R."/>
            <person name="Uzuka A."/>
            <person name="Nozaki H."/>
            <person name="Yoshikawa H."/>
            <person name="Miyagishima S.Y."/>
        </authorList>
    </citation>
    <scope>NUCLEOTIDE SEQUENCE [LARGE SCALE GENOMIC DNA]</scope>
    <source>
        <strain evidence="2 3">NIES-2499</strain>
    </source>
</reference>
<feature type="region of interest" description="Disordered" evidence="1">
    <location>
        <begin position="52"/>
        <end position="72"/>
    </location>
</feature>
<comment type="caution">
    <text evidence="2">The sequence shown here is derived from an EMBL/GenBank/DDBJ whole genome shotgun (WGS) entry which is preliminary data.</text>
</comment>
<keyword evidence="3" id="KW-1185">Reference proteome</keyword>
<evidence type="ECO:0000313" key="2">
    <source>
        <dbReference type="EMBL" id="GAX78223.1"/>
    </source>
</evidence>
<sequence>MRASSTVRCHETQDSFNRGLCGRTYLSSVTVRALSSSRVATTKTVSNRKIAKEGNYGANSSARPSLKPPPNPPRSLSQFYLFLTGFPFPLGPLFQRKTCRYEIEKDTIWTFEQTQALENFCVYTPVRMTVIRLKSGGLWVHSPIAPTEECVSLVRELGEVEYIVLPTFAYEHKVFVGPFSRSFPGAKVYTNPYQWSFPLNLPSQFYGIFPSGELQDDDLTTPWADEIEQKLFLPPSIGVGSYVRFSECAFFHKRSRTLLVTDAVIYVDDEIPDVVPEDALLELARDNLLNRFVSGGRSSEEVKAIARPEPVEDTLENRIRGWRRMSLLVLYFSPSDLLTPDPSFEAISDRLIVGPVLETLVYSKVKVSVRRWVDSIVRDWNFNKVIPAHFAGPVKTNPAEFKRAFSFVYEDDESQQEVSEKEGGFPIPSVLKSFVEGLGFGNSSKSKKLARVVDFPEADIKALRSLNSLLLSSGLVKKDADA</sequence>
<dbReference type="OrthoDB" id="421671at2759"/>